<accession>A0A1T4JXL7</accession>
<evidence type="ECO:0000313" key="1">
    <source>
        <dbReference type="EMBL" id="SJZ34893.1"/>
    </source>
</evidence>
<protein>
    <submittedName>
        <fullName evidence="1">Uncharacterized protein</fullName>
    </submittedName>
</protein>
<reference evidence="1 2" key="1">
    <citation type="submission" date="2017-02" db="EMBL/GenBank/DDBJ databases">
        <authorList>
            <person name="Peterson S.W."/>
        </authorList>
    </citation>
    <scope>NUCLEOTIDE SEQUENCE [LARGE SCALE GENOMIC DNA]</scope>
    <source>
        <strain evidence="1 2">ATCC BAA-908</strain>
    </source>
</reference>
<keyword evidence="2" id="KW-1185">Reference proteome</keyword>
<dbReference type="EMBL" id="FUWG01000005">
    <property type="protein sequence ID" value="SJZ34893.1"/>
    <property type="molecule type" value="Genomic_DNA"/>
</dbReference>
<evidence type="ECO:0000313" key="2">
    <source>
        <dbReference type="Proteomes" id="UP000190423"/>
    </source>
</evidence>
<dbReference type="Proteomes" id="UP000190423">
    <property type="component" value="Unassembled WGS sequence"/>
</dbReference>
<name>A0A1T4JXL7_TREPO</name>
<dbReference type="AlphaFoldDB" id="A0A1T4JXL7"/>
<sequence length="75" mass="8861">MDNLNEDDFIDFADNMPYFEGLGYYIDISGLEEKLYESYEGQTVIKNANSSFIKKNFHKSFSWSEFSGRFCIWNC</sequence>
<proteinExistence type="predicted"/>
<organism evidence="1 2">
    <name type="scientific">Treponema porcinum</name>
    <dbReference type="NCBI Taxonomy" id="261392"/>
    <lineage>
        <taxon>Bacteria</taxon>
        <taxon>Pseudomonadati</taxon>
        <taxon>Spirochaetota</taxon>
        <taxon>Spirochaetia</taxon>
        <taxon>Spirochaetales</taxon>
        <taxon>Treponemataceae</taxon>
        <taxon>Treponema</taxon>
    </lineage>
</organism>
<gene>
    <name evidence="1" type="ORF">SAMN02745149_00884</name>
</gene>